<evidence type="ECO:0000256" key="3">
    <source>
        <dbReference type="ARBA" id="ARBA00022801"/>
    </source>
</evidence>
<dbReference type="GO" id="GO:0019915">
    <property type="term" value="P:lipid storage"/>
    <property type="evidence" value="ECO:0007669"/>
    <property type="project" value="InterPro"/>
</dbReference>
<evidence type="ECO:0000256" key="6">
    <source>
        <dbReference type="ARBA" id="ARBA00023098"/>
    </source>
</evidence>
<evidence type="ECO:0000313" key="10">
    <source>
        <dbReference type="Proteomes" id="UP000054805"/>
    </source>
</evidence>
<organism evidence="9 10">
    <name type="scientific">Trichinella pseudospiralis</name>
    <name type="common">Parasitic roundworm</name>
    <dbReference type="NCBI Taxonomy" id="6337"/>
    <lineage>
        <taxon>Eukaryota</taxon>
        <taxon>Metazoa</taxon>
        <taxon>Ecdysozoa</taxon>
        <taxon>Nematoda</taxon>
        <taxon>Enoplea</taxon>
        <taxon>Dorylaimia</taxon>
        <taxon>Trichinellida</taxon>
        <taxon>Trichinellidae</taxon>
        <taxon>Trichinella</taxon>
    </lineage>
</organism>
<reference evidence="9 10" key="1">
    <citation type="submission" date="2015-01" db="EMBL/GenBank/DDBJ databases">
        <title>Evolution of Trichinella species and genotypes.</title>
        <authorList>
            <person name="Korhonen P.K."/>
            <person name="Edoardo P."/>
            <person name="Giuseppe L.R."/>
            <person name="Gasser R.B."/>
        </authorList>
    </citation>
    <scope>NUCLEOTIDE SEQUENCE [LARGE SCALE GENOMIC DNA]</scope>
    <source>
        <strain evidence="9">ISS588</strain>
    </source>
</reference>
<dbReference type="PANTHER" id="PTHR23129">
    <property type="entry name" value="ACYL-COENZYME A DIPHOSPHATASE FITM2"/>
    <property type="match status" value="1"/>
</dbReference>
<keyword evidence="3" id="KW-0378">Hydrolase</keyword>
<accession>A0A0V1IH65</accession>
<dbReference type="GO" id="GO:0034389">
    <property type="term" value="P:lipid droplet organization"/>
    <property type="evidence" value="ECO:0007669"/>
    <property type="project" value="InterPro"/>
</dbReference>
<keyword evidence="7 8" id="KW-0472">Membrane</keyword>
<dbReference type="EMBL" id="JYDS01000183">
    <property type="protein sequence ID" value="KRZ22095.1"/>
    <property type="molecule type" value="Genomic_DNA"/>
</dbReference>
<dbReference type="GO" id="GO:0005789">
    <property type="term" value="C:endoplasmic reticulum membrane"/>
    <property type="evidence" value="ECO:0007669"/>
    <property type="project" value="UniProtKB-SubCell"/>
</dbReference>
<sequence>MQNAAASPLIIYGRVRANDEIFNSSGINESSTPARRTLPPPESLGSIFTSMMLHLFRNYMLFPAEKRAIIYVVFVMLASIIADLRPLSRWHYFVRKDNIFNLYFVKWGWAWVFTFLGTFIVLTSYVYTIGNLRHVLTHFFRMIISTFIWWFCVTLFVHVEKRTGFCTKKSYVEKQLCIVHGGRWLSFDVSGHCFLLIYCCLLMAEELRVFKYWDHIKYALDSNNRDSVELAHLNDSEVEFCKIEYGRCTSWIRLLFVCTTMLNFLWEVMLIVTVLYFHSLAQKFAGTLIAVCCWYFTYRVWYRSDGSPGLPGVGKLPLYLTVFTLRCHYCIHSYKKISDESSIDCLKLERNDTYNQRECTLKETTCKATVKLVNGILTEVIRDCSSNCNPRCSRKGYGITVLTCDSCCNTSKCNNWSSQEFFSSSSTVRSSVTLNFDLRKVISNSFQQLADIITEKIQHFQHVLFISVATF</sequence>
<dbReference type="InterPro" id="IPR019388">
    <property type="entry name" value="FIT"/>
</dbReference>
<evidence type="ECO:0000256" key="1">
    <source>
        <dbReference type="ARBA" id="ARBA00004477"/>
    </source>
</evidence>
<keyword evidence="2 8" id="KW-0812">Transmembrane</keyword>
<evidence type="ECO:0000256" key="5">
    <source>
        <dbReference type="ARBA" id="ARBA00022989"/>
    </source>
</evidence>
<evidence type="ECO:0000313" key="9">
    <source>
        <dbReference type="EMBL" id="KRZ22095.1"/>
    </source>
</evidence>
<keyword evidence="6" id="KW-0443">Lipid metabolism</keyword>
<feature type="transmembrane region" description="Helical" evidence="8">
    <location>
        <begin position="254"/>
        <end position="278"/>
    </location>
</feature>
<dbReference type="HAMAP" id="MF_03230">
    <property type="entry name" value="FITM2"/>
    <property type="match status" value="1"/>
</dbReference>
<gene>
    <name evidence="9" type="ORF">T4B_2794</name>
</gene>
<dbReference type="PANTHER" id="PTHR23129:SF0">
    <property type="entry name" value="ACYL-COENZYME A DIPHOSPHATASE FITM2"/>
    <property type="match status" value="1"/>
</dbReference>
<feature type="transmembrane region" description="Helical" evidence="8">
    <location>
        <begin position="68"/>
        <end position="87"/>
    </location>
</feature>
<evidence type="ECO:0000256" key="2">
    <source>
        <dbReference type="ARBA" id="ARBA00022692"/>
    </source>
</evidence>
<dbReference type="GO" id="GO:0008654">
    <property type="term" value="P:phospholipid biosynthetic process"/>
    <property type="evidence" value="ECO:0007669"/>
    <property type="project" value="TreeGrafter"/>
</dbReference>
<evidence type="ECO:0000256" key="7">
    <source>
        <dbReference type="ARBA" id="ARBA00023136"/>
    </source>
</evidence>
<proteinExistence type="inferred from homology"/>
<keyword evidence="10" id="KW-1185">Reference proteome</keyword>
<dbReference type="Pfam" id="PF10261">
    <property type="entry name" value="FIT"/>
    <property type="match status" value="2"/>
</dbReference>
<protein>
    <submittedName>
        <fullName evidence="9">FIT family protein</fullName>
    </submittedName>
</protein>
<evidence type="ECO:0000256" key="4">
    <source>
        <dbReference type="ARBA" id="ARBA00022824"/>
    </source>
</evidence>
<keyword evidence="4" id="KW-0256">Endoplasmic reticulum</keyword>
<comment type="caution">
    <text evidence="9">The sequence shown here is derived from an EMBL/GenBank/DDBJ whole genome shotgun (WGS) entry which is preliminary data.</text>
</comment>
<dbReference type="InterPro" id="IPR046401">
    <property type="entry name" value="FITM1/2"/>
</dbReference>
<name>A0A0V1IH65_TRIPS</name>
<keyword evidence="5 8" id="KW-1133">Transmembrane helix</keyword>
<comment type="subcellular location">
    <subcellularLocation>
        <location evidence="1">Endoplasmic reticulum membrane</location>
        <topology evidence="1">Multi-pass membrane protein</topology>
    </subcellularLocation>
</comment>
<dbReference type="AlphaFoldDB" id="A0A0V1IH65"/>
<feature type="transmembrane region" description="Helical" evidence="8">
    <location>
        <begin position="107"/>
        <end position="127"/>
    </location>
</feature>
<dbReference type="Proteomes" id="UP000054805">
    <property type="component" value="Unassembled WGS sequence"/>
</dbReference>
<evidence type="ECO:0000256" key="8">
    <source>
        <dbReference type="SAM" id="Phobius"/>
    </source>
</evidence>
<dbReference type="GO" id="GO:0010945">
    <property type="term" value="F:coenzyme A diphosphatase activity"/>
    <property type="evidence" value="ECO:0007669"/>
    <property type="project" value="InterPro"/>
</dbReference>
<feature type="transmembrane region" description="Helical" evidence="8">
    <location>
        <begin position="139"/>
        <end position="159"/>
    </location>
</feature>